<dbReference type="SUPFAM" id="SSF81383">
    <property type="entry name" value="F-box domain"/>
    <property type="match status" value="1"/>
</dbReference>
<dbReference type="InterPro" id="IPR036047">
    <property type="entry name" value="F-box-like_dom_sf"/>
</dbReference>
<evidence type="ECO:0000313" key="1">
    <source>
        <dbReference type="EMBL" id="GMH75713.1"/>
    </source>
</evidence>
<name>A0A9W7AV86_9STRA</name>
<accession>A0A9W7AV86</accession>
<protein>
    <recommendedName>
        <fullName evidence="3">F-box domain-containing protein</fullName>
    </recommendedName>
</protein>
<dbReference type="EMBL" id="BLQM01000211">
    <property type="protein sequence ID" value="GMH75713.1"/>
    <property type="molecule type" value="Genomic_DNA"/>
</dbReference>
<gene>
    <name evidence="1" type="ORF">TL16_g06852</name>
</gene>
<proteinExistence type="predicted"/>
<evidence type="ECO:0008006" key="3">
    <source>
        <dbReference type="Google" id="ProtNLM"/>
    </source>
</evidence>
<evidence type="ECO:0000313" key="2">
    <source>
        <dbReference type="Proteomes" id="UP001162640"/>
    </source>
</evidence>
<dbReference type="Proteomes" id="UP001162640">
    <property type="component" value="Unassembled WGS sequence"/>
</dbReference>
<organism evidence="1 2">
    <name type="scientific">Triparma laevis f. inornata</name>
    <dbReference type="NCBI Taxonomy" id="1714386"/>
    <lineage>
        <taxon>Eukaryota</taxon>
        <taxon>Sar</taxon>
        <taxon>Stramenopiles</taxon>
        <taxon>Ochrophyta</taxon>
        <taxon>Bolidophyceae</taxon>
        <taxon>Parmales</taxon>
        <taxon>Triparmaceae</taxon>
        <taxon>Triparma</taxon>
    </lineage>
</organism>
<comment type="caution">
    <text evidence="1">The sequence shown here is derived from an EMBL/GenBank/DDBJ whole genome shotgun (WGS) entry which is preliminary data.</text>
</comment>
<dbReference type="AlphaFoldDB" id="A0A9W7AV86"/>
<reference evidence="2" key="1">
    <citation type="journal article" date="2023" name="Commun. Biol.">
        <title>Genome analysis of Parmales, the sister group of diatoms, reveals the evolutionary specialization of diatoms from phago-mixotrophs to photoautotrophs.</title>
        <authorList>
            <person name="Ban H."/>
            <person name="Sato S."/>
            <person name="Yoshikawa S."/>
            <person name="Yamada K."/>
            <person name="Nakamura Y."/>
            <person name="Ichinomiya M."/>
            <person name="Sato N."/>
            <person name="Blanc-Mathieu R."/>
            <person name="Endo H."/>
            <person name="Kuwata A."/>
            <person name="Ogata H."/>
        </authorList>
    </citation>
    <scope>NUCLEOTIDE SEQUENCE [LARGE SCALE GENOMIC DNA]</scope>
</reference>
<sequence length="357" mass="41133">MSAISGLDNDSFSYISLFFTLNDLSSAILTTKVFHRLITANEHLWKRACHRVWEDKVYVPSGIRSLAQGVEHVEQTKKSTLSDIKSSNSVKELKMKLLRANANHNHIQGCYEKSEFVNLLFDTTVKRTDPTRDDGSEEFWMQRHTYNPFSADAMIEKNVIPFTRFGVTPACSMIALKLSIIDSNRTNITFEELQMFTFNVRCRMDGPFTQLCGEDPWWLGAGFGKVNFLNPKDGSKMSWLWPKDSQGKEMNPFANMGMIAQMDQMSWELVNMNRQVQMFFAGNRGPVEVIARHPITWGWVLFSEASVWSCWEYTKEELNTQIMTRGIRDSDVNHHDPDSFYARSMAEMRKESQAGPW</sequence>